<reference evidence="1 2" key="1">
    <citation type="journal article" date="2023" name="Life. Sci Alliance">
        <title>Evolutionary insights into 3D genome organization and epigenetic landscape of Vigna mungo.</title>
        <authorList>
            <person name="Junaid A."/>
            <person name="Singh B."/>
            <person name="Bhatia S."/>
        </authorList>
    </citation>
    <scope>NUCLEOTIDE SEQUENCE [LARGE SCALE GENOMIC DNA]</scope>
    <source>
        <strain evidence="1">Urdbean</strain>
    </source>
</reference>
<protein>
    <submittedName>
        <fullName evidence="1">Uncharacterized protein</fullName>
    </submittedName>
</protein>
<dbReference type="Proteomes" id="UP001374535">
    <property type="component" value="Chromosome 7"/>
</dbReference>
<evidence type="ECO:0000313" key="1">
    <source>
        <dbReference type="EMBL" id="WVZ03737.1"/>
    </source>
</evidence>
<keyword evidence="2" id="KW-1185">Reference proteome</keyword>
<evidence type="ECO:0000313" key="2">
    <source>
        <dbReference type="Proteomes" id="UP001374535"/>
    </source>
</evidence>
<gene>
    <name evidence="1" type="ORF">V8G54_024543</name>
</gene>
<accession>A0AAQ3RRE4</accession>
<dbReference type="EMBL" id="CP144694">
    <property type="protein sequence ID" value="WVZ03737.1"/>
    <property type="molecule type" value="Genomic_DNA"/>
</dbReference>
<organism evidence="1 2">
    <name type="scientific">Vigna mungo</name>
    <name type="common">Black gram</name>
    <name type="synonym">Phaseolus mungo</name>
    <dbReference type="NCBI Taxonomy" id="3915"/>
    <lineage>
        <taxon>Eukaryota</taxon>
        <taxon>Viridiplantae</taxon>
        <taxon>Streptophyta</taxon>
        <taxon>Embryophyta</taxon>
        <taxon>Tracheophyta</taxon>
        <taxon>Spermatophyta</taxon>
        <taxon>Magnoliopsida</taxon>
        <taxon>eudicotyledons</taxon>
        <taxon>Gunneridae</taxon>
        <taxon>Pentapetalae</taxon>
        <taxon>rosids</taxon>
        <taxon>fabids</taxon>
        <taxon>Fabales</taxon>
        <taxon>Fabaceae</taxon>
        <taxon>Papilionoideae</taxon>
        <taxon>50 kb inversion clade</taxon>
        <taxon>NPAAA clade</taxon>
        <taxon>indigoferoid/millettioid clade</taxon>
        <taxon>Phaseoleae</taxon>
        <taxon>Vigna</taxon>
    </lineage>
</organism>
<proteinExistence type="predicted"/>
<sequence length="106" mass="11123">MATDFESSQQSSEEALSFLNPPTLVLDKSALLESTILFSTKQTPSSSSSSNLIVEFSLVLPGAETTETGFCVACLGSFTALLSGNRIYLCVSISCISDPPAINPPV</sequence>
<dbReference type="AlphaFoldDB" id="A0AAQ3RRE4"/>
<name>A0AAQ3RRE4_VIGMU</name>